<feature type="domain" description="NlpC/P60" evidence="6">
    <location>
        <begin position="32"/>
        <end position="155"/>
    </location>
</feature>
<evidence type="ECO:0000256" key="2">
    <source>
        <dbReference type="ARBA" id="ARBA00022670"/>
    </source>
</evidence>
<keyword evidence="2" id="KW-0645">Protease</keyword>
<dbReference type="GO" id="GO:0006508">
    <property type="term" value="P:proteolysis"/>
    <property type="evidence" value="ECO:0007669"/>
    <property type="project" value="UniProtKB-KW"/>
</dbReference>
<dbReference type="Gene3D" id="3.90.1720.10">
    <property type="entry name" value="endopeptidase domain like (from Nostoc punctiforme)"/>
    <property type="match status" value="1"/>
</dbReference>
<dbReference type="PROSITE" id="PS51935">
    <property type="entry name" value="NLPC_P60"/>
    <property type="match status" value="1"/>
</dbReference>
<dbReference type="InterPro" id="IPR038765">
    <property type="entry name" value="Papain-like_cys_pep_sf"/>
</dbReference>
<evidence type="ECO:0000256" key="4">
    <source>
        <dbReference type="ARBA" id="ARBA00022801"/>
    </source>
</evidence>
<dbReference type="EMBL" id="WVHT01000004">
    <property type="protein sequence ID" value="MXV51224.1"/>
    <property type="molecule type" value="Genomic_DNA"/>
</dbReference>
<dbReference type="Proteomes" id="UP000466586">
    <property type="component" value="Unassembled WGS sequence"/>
</dbReference>
<dbReference type="AlphaFoldDB" id="A0A7K1Y9G2"/>
<gene>
    <name evidence="7" type="ORF">GS399_09610</name>
</gene>
<comment type="caution">
    <text evidence="7">The sequence shown here is derived from an EMBL/GenBank/DDBJ whole genome shotgun (WGS) entry which is preliminary data.</text>
</comment>
<evidence type="ECO:0000256" key="5">
    <source>
        <dbReference type="ARBA" id="ARBA00022807"/>
    </source>
</evidence>
<dbReference type="PANTHER" id="PTHR47360:SF1">
    <property type="entry name" value="ENDOPEPTIDASE NLPC-RELATED"/>
    <property type="match status" value="1"/>
</dbReference>
<keyword evidence="4 7" id="KW-0378">Hydrolase</keyword>
<keyword evidence="3" id="KW-0732">Signal</keyword>
<dbReference type="PANTHER" id="PTHR47360">
    <property type="entry name" value="MUREIN DD-ENDOPEPTIDASE MEPS/MUREIN LD-CARBOXYPEPTIDASE"/>
    <property type="match status" value="1"/>
</dbReference>
<sequence>MLTDASDLRGTKKLSGSVKERYAEILNVSGRDIKNEKLYKFIDEWMGVPYRSNGMDKNGVDCSGFTTLLEREIYDTSLPRIAKQMAATVKRKYEEDLQEGDLVFFDFGGQKYSHVGVYLRNNKFVHASTSKGVIISDLKDPWYYKYFSRAGSPKAMSSVQVPD</sequence>
<evidence type="ECO:0000256" key="1">
    <source>
        <dbReference type="ARBA" id="ARBA00007074"/>
    </source>
</evidence>
<dbReference type="Pfam" id="PF00877">
    <property type="entry name" value="NLPC_P60"/>
    <property type="match status" value="1"/>
</dbReference>
<name>A0A7K1Y9G2_9SPHI</name>
<dbReference type="InterPro" id="IPR000064">
    <property type="entry name" value="NLP_P60_dom"/>
</dbReference>
<proteinExistence type="inferred from homology"/>
<comment type="similarity">
    <text evidence="1">Belongs to the peptidase C40 family.</text>
</comment>
<dbReference type="SUPFAM" id="SSF54001">
    <property type="entry name" value="Cysteine proteinases"/>
    <property type="match status" value="1"/>
</dbReference>
<reference evidence="7 8" key="1">
    <citation type="submission" date="2019-11" db="EMBL/GenBank/DDBJ databases">
        <title>Pedobacter sp. HMF7647 Genome sequencing and assembly.</title>
        <authorList>
            <person name="Kang H."/>
            <person name="Kim H."/>
            <person name="Joh K."/>
        </authorList>
    </citation>
    <scope>NUCLEOTIDE SEQUENCE [LARGE SCALE GENOMIC DNA]</scope>
    <source>
        <strain evidence="7 8">HMF7647</strain>
    </source>
</reference>
<dbReference type="GO" id="GO:0008234">
    <property type="term" value="F:cysteine-type peptidase activity"/>
    <property type="evidence" value="ECO:0007669"/>
    <property type="project" value="UniProtKB-KW"/>
</dbReference>
<evidence type="ECO:0000313" key="7">
    <source>
        <dbReference type="EMBL" id="MXV51224.1"/>
    </source>
</evidence>
<dbReference type="InterPro" id="IPR052062">
    <property type="entry name" value="Murein_DD/LD_carboxypeptidase"/>
</dbReference>
<evidence type="ECO:0000259" key="6">
    <source>
        <dbReference type="PROSITE" id="PS51935"/>
    </source>
</evidence>
<protein>
    <submittedName>
        <fullName evidence="7">Glycoside hydrolase</fullName>
    </submittedName>
</protein>
<keyword evidence="5" id="KW-0788">Thiol protease</keyword>
<evidence type="ECO:0000256" key="3">
    <source>
        <dbReference type="ARBA" id="ARBA00022729"/>
    </source>
</evidence>
<keyword evidence="8" id="KW-1185">Reference proteome</keyword>
<organism evidence="7 8">
    <name type="scientific">Hufsiella arboris</name>
    <dbReference type="NCBI Taxonomy" id="2695275"/>
    <lineage>
        <taxon>Bacteria</taxon>
        <taxon>Pseudomonadati</taxon>
        <taxon>Bacteroidota</taxon>
        <taxon>Sphingobacteriia</taxon>
        <taxon>Sphingobacteriales</taxon>
        <taxon>Sphingobacteriaceae</taxon>
        <taxon>Hufsiella</taxon>
    </lineage>
</organism>
<evidence type="ECO:0000313" key="8">
    <source>
        <dbReference type="Proteomes" id="UP000466586"/>
    </source>
</evidence>
<accession>A0A7K1Y9G2</accession>